<keyword evidence="1" id="KW-1133">Transmembrane helix</keyword>
<sequence>LLGDVGSNLLGALAGLWLVLTLSATGQLIALVALALITIYGEFRSISALVERTPLLRALDSLGRKA</sequence>
<organism evidence="2">
    <name type="scientific">marine sediment metagenome</name>
    <dbReference type="NCBI Taxonomy" id="412755"/>
    <lineage>
        <taxon>unclassified sequences</taxon>
        <taxon>metagenomes</taxon>
        <taxon>ecological metagenomes</taxon>
    </lineage>
</organism>
<dbReference type="AlphaFoldDB" id="A0A0F9B5A0"/>
<keyword evidence="1" id="KW-0812">Transmembrane</keyword>
<protein>
    <submittedName>
        <fullName evidence="2">Uncharacterized protein</fullName>
    </submittedName>
</protein>
<reference evidence="2" key="1">
    <citation type="journal article" date="2015" name="Nature">
        <title>Complex archaea that bridge the gap between prokaryotes and eukaryotes.</title>
        <authorList>
            <person name="Spang A."/>
            <person name="Saw J.H."/>
            <person name="Jorgensen S.L."/>
            <person name="Zaremba-Niedzwiedzka K."/>
            <person name="Martijn J."/>
            <person name="Lind A.E."/>
            <person name="van Eijk R."/>
            <person name="Schleper C."/>
            <person name="Guy L."/>
            <person name="Ettema T.J."/>
        </authorList>
    </citation>
    <scope>NUCLEOTIDE SEQUENCE</scope>
</reference>
<gene>
    <name evidence="2" type="ORF">LCGC14_2769870</name>
</gene>
<name>A0A0F9B5A0_9ZZZZ</name>
<feature type="transmembrane region" description="Helical" evidence="1">
    <location>
        <begin position="12"/>
        <end position="37"/>
    </location>
</feature>
<comment type="caution">
    <text evidence="2">The sequence shown here is derived from an EMBL/GenBank/DDBJ whole genome shotgun (WGS) entry which is preliminary data.</text>
</comment>
<evidence type="ECO:0000256" key="1">
    <source>
        <dbReference type="SAM" id="Phobius"/>
    </source>
</evidence>
<feature type="non-terminal residue" evidence="2">
    <location>
        <position position="1"/>
    </location>
</feature>
<proteinExistence type="predicted"/>
<keyword evidence="1" id="KW-0472">Membrane</keyword>
<accession>A0A0F9B5A0</accession>
<dbReference type="EMBL" id="LAZR01051147">
    <property type="protein sequence ID" value="KKK85779.1"/>
    <property type="molecule type" value="Genomic_DNA"/>
</dbReference>
<evidence type="ECO:0000313" key="2">
    <source>
        <dbReference type="EMBL" id="KKK85779.1"/>
    </source>
</evidence>